<keyword evidence="9" id="KW-1185">Reference proteome</keyword>
<dbReference type="GO" id="GO:0006401">
    <property type="term" value="P:RNA catabolic process"/>
    <property type="evidence" value="ECO:0007669"/>
    <property type="project" value="InterPro"/>
</dbReference>
<evidence type="ECO:0000256" key="5">
    <source>
        <dbReference type="ARBA" id="ARBA00022801"/>
    </source>
</evidence>
<dbReference type="AlphaFoldDB" id="C0W8Z9"/>
<dbReference type="eggNOG" id="COG4115">
    <property type="taxonomic scope" value="Bacteria"/>
</dbReference>
<evidence type="ECO:0000256" key="1">
    <source>
        <dbReference type="ARBA" id="ARBA00008172"/>
    </source>
</evidence>
<comment type="caution">
    <text evidence="8">The sequence shown here is derived from an EMBL/GenBank/DDBJ whole genome shotgun (WGS) entry which is preliminary data.</text>
</comment>
<evidence type="ECO:0000256" key="6">
    <source>
        <dbReference type="ARBA" id="ARBA00030388"/>
    </source>
</evidence>
<dbReference type="RefSeq" id="WP_006549250.1">
    <property type="nucleotide sequence ID" value="NZ_DS999575.1"/>
</dbReference>
<dbReference type="PANTHER" id="PTHR38039">
    <property type="entry name" value="TOXIN YOEB"/>
    <property type="match status" value="1"/>
</dbReference>
<keyword evidence="4" id="KW-0255">Endonuclease</keyword>
<dbReference type="InterPro" id="IPR009614">
    <property type="entry name" value="YoeB_toxin"/>
</dbReference>
<dbReference type="NCBIfam" id="TIGR02116">
    <property type="entry name" value="toxin_Txe_YoeB"/>
    <property type="match status" value="1"/>
</dbReference>
<protein>
    <recommendedName>
        <fullName evidence="7">Endoribonuclease YoeB</fullName>
    </recommendedName>
    <alternativeName>
        <fullName evidence="6">Putative mRNA interferase YoeB</fullName>
    </alternativeName>
</protein>
<evidence type="ECO:0000313" key="9">
    <source>
        <dbReference type="Proteomes" id="UP000004778"/>
    </source>
</evidence>
<dbReference type="InterPro" id="IPR035093">
    <property type="entry name" value="RelE/ParE_toxin_dom_sf"/>
</dbReference>
<accession>C0W8Z9</accession>
<proteinExistence type="inferred from homology"/>
<evidence type="ECO:0000313" key="8">
    <source>
        <dbReference type="EMBL" id="EEH64789.1"/>
    </source>
</evidence>
<dbReference type="HOGENOM" id="CLU_169492_2_2_11"/>
<evidence type="ECO:0000256" key="7">
    <source>
        <dbReference type="ARBA" id="ARBA00050056"/>
    </source>
</evidence>
<dbReference type="PANTHER" id="PTHR38039:SF1">
    <property type="entry name" value="TOXIN YOEB"/>
    <property type="match status" value="1"/>
</dbReference>
<sequence length="88" mass="10286">MADRTLTWAQAAWDDYLAWQQQDRKTLRKINALIRDTMRHPFEGTGAPEPLRGNLTGLWSRRIDKANRLVYQVRQDTIIILACMGHYS</sequence>
<gene>
    <name evidence="8" type="ORF">HMPREF0058_2343</name>
</gene>
<dbReference type="GeneID" id="81708972"/>
<dbReference type="Proteomes" id="UP000004778">
    <property type="component" value="Unassembled WGS sequence"/>
</dbReference>
<dbReference type="STRING" id="103621.GCA_001067145_01682"/>
<dbReference type="GO" id="GO:0016787">
    <property type="term" value="F:hydrolase activity"/>
    <property type="evidence" value="ECO:0007669"/>
    <property type="project" value="UniProtKB-KW"/>
</dbReference>
<name>C0W8Z9_9ACTO</name>
<organism evidence="8 9">
    <name type="scientific">Actinomyces urogenitalis DSM 15434</name>
    <dbReference type="NCBI Taxonomy" id="525246"/>
    <lineage>
        <taxon>Bacteria</taxon>
        <taxon>Bacillati</taxon>
        <taxon>Actinomycetota</taxon>
        <taxon>Actinomycetes</taxon>
        <taxon>Actinomycetales</taxon>
        <taxon>Actinomycetaceae</taxon>
        <taxon>Actinomyces</taxon>
    </lineage>
</organism>
<dbReference type="SUPFAM" id="SSF143011">
    <property type="entry name" value="RelE-like"/>
    <property type="match status" value="1"/>
</dbReference>
<evidence type="ECO:0000256" key="3">
    <source>
        <dbReference type="ARBA" id="ARBA00022722"/>
    </source>
</evidence>
<evidence type="ECO:0000256" key="4">
    <source>
        <dbReference type="ARBA" id="ARBA00022759"/>
    </source>
</evidence>
<dbReference type="GO" id="GO:0098795">
    <property type="term" value="P:global gene silencing by mRNA cleavage"/>
    <property type="evidence" value="ECO:0007669"/>
    <property type="project" value="TreeGrafter"/>
</dbReference>
<dbReference type="EMBL" id="ACFH01000218">
    <property type="protein sequence ID" value="EEH64789.1"/>
    <property type="molecule type" value="Genomic_DNA"/>
</dbReference>
<reference evidence="8 9" key="1">
    <citation type="submission" date="2009-01" db="EMBL/GenBank/DDBJ databases">
        <authorList>
            <person name="Qin X."/>
            <person name="Bachman B."/>
            <person name="Battles P."/>
            <person name="Bell A."/>
            <person name="Bess C."/>
            <person name="Bickham C."/>
            <person name="Chaboub L."/>
            <person name="Chen D."/>
            <person name="Coyle M."/>
            <person name="Deiros D.R."/>
            <person name="Dinh H."/>
            <person name="Forbes L."/>
            <person name="Fowler G."/>
            <person name="Francisco L."/>
            <person name="Fu Q."/>
            <person name="Gubbala S."/>
            <person name="Hale W."/>
            <person name="Han Y."/>
            <person name="Hemphill L."/>
            <person name="Highlander S.K."/>
            <person name="Hirani K."/>
            <person name="Hogues M."/>
            <person name="Jackson L."/>
            <person name="Jakkamsetti A."/>
            <person name="Javaid M."/>
            <person name="Jiang H."/>
            <person name="Korchina V."/>
            <person name="Kovar C."/>
            <person name="Lara F."/>
            <person name="Lee S."/>
            <person name="Mata R."/>
            <person name="Mathew T."/>
            <person name="Moen C."/>
            <person name="Morales K."/>
            <person name="Munidasa M."/>
            <person name="Nazareth L."/>
            <person name="Ngo R."/>
            <person name="Nguyen L."/>
            <person name="Okwuonu G."/>
            <person name="Ongeri F."/>
            <person name="Patil S."/>
            <person name="Petrosino J."/>
            <person name="Pham C."/>
            <person name="Pham P."/>
            <person name="Pu L.-L."/>
            <person name="Puazo M."/>
            <person name="Raj R."/>
            <person name="Reid J."/>
            <person name="Rouhana J."/>
            <person name="Saada N."/>
            <person name="Shang Y."/>
            <person name="Simmons D."/>
            <person name="Thornton R."/>
            <person name="Warren J."/>
            <person name="Weissenberger G."/>
            <person name="Zhang J."/>
            <person name="Zhang L."/>
            <person name="Zhou C."/>
            <person name="Zhu D."/>
            <person name="Muzny D."/>
            <person name="Worley K."/>
            <person name="Gibbs R."/>
        </authorList>
    </citation>
    <scope>NUCLEOTIDE SEQUENCE [LARGE SCALE GENOMIC DNA]</scope>
    <source>
        <strain evidence="8 9">DSM 15434</strain>
    </source>
</reference>
<comment type="similarity">
    <text evidence="1">Belongs to the YoeB family.</text>
</comment>
<keyword evidence="2" id="KW-1277">Toxin-antitoxin system</keyword>
<dbReference type="Gene3D" id="3.30.2310.20">
    <property type="entry name" value="RelE-like"/>
    <property type="match status" value="1"/>
</dbReference>
<evidence type="ECO:0000256" key="2">
    <source>
        <dbReference type="ARBA" id="ARBA00022649"/>
    </source>
</evidence>
<keyword evidence="3" id="KW-0540">Nuclease</keyword>
<dbReference type="GO" id="GO:0004519">
    <property type="term" value="F:endonuclease activity"/>
    <property type="evidence" value="ECO:0007669"/>
    <property type="project" value="UniProtKB-KW"/>
</dbReference>
<dbReference type="Pfam" id="PF06769">
    <property type="entry name" value="YoeB_toxin"/>
    <property type="match status" value="1"/>
</dbReference>
<keyword evidence="5" id="KW-0378">Hydrolase</keyword>